<dbReference type="InterPro" id="IPR006015">
    <property type="entry name" value="Universal_stress_UspA"/>
</dbReference>
<dbReference type="Proteomes" id="UP000198531">
    <property type="component" value="Unassembled WGS sequence"/>
</dbReference>
<dbReference type="InterPro" id="IPR014729">
    <property type="entry name" value="Rossmann-like_a/b/a_fold"/>
</dbReference>
<dbReference type="SUPFAM" id="SSF52402">
    <property type="entry name" value="Adenine nucleotide alpha hydrolases-like"/>
    <property type="match status" value="1"/>
</dbReference>
<name>A0A1I6GPE8_9EURY</name>
<evidence type="ECO:0000256" key="1">
    <source>
        <dbReference type="ARBA" id="ARBA00008791"/>
    </source>
</evidence>
<dbReference type="PRINTS" id="PR01438">
    <property type="entry name" value="UNVRSLSTRESS"/>
</dbReference>
<evidence type="ECO:0000259" key="2">
    <source>
        <dbReference type="Pfam" id="PF00582"/>
    </source>
</evidence>
<dbReference type="Pfam" id="PF00582">
    <property type="entry name" value="Usp"/>
    <property type="match status" value="1"/>
</dbReference>
<dbReference type="CDD" id="cd00293">
    <property type="entry name" value="USP-like"/>
    <property type="match status" value="1"/>
</dbReference>
<dbReference type="RefSeq" id="WP_089807071.1">
    <property type="nucleotide sequence ID" value="NZ_FOYT01000001.1"/>
</dbReference>
<dbReference type="OrthoDB" id="105697at2157"/>
<dbReference type="EMBL" id="FOYT01000001">
    <property type="protein sequence ID" value="SFR44038.1"/>
    <property type="molecule type" value="Genomic_DNA"/>
</dbReference>
<dbReference type="AlphaFoldDB" id="A0A1I6GPE8"/>
<proteinExistence type="inferred from homology"/>
<organism evidence="3 4">
    <name type="scientific">Halogeometricum rufum</name>
    <dbReference type="NCBI Taxonomy" id="553469"/>
    <lineage>
        <taxon>Archaea</taxon>
        <taxon>Methanobacteriati</taxon>
        <taxon>Methanobacteriota</taxon>
        <taxon>Stenosarchaea group</taxon>
        <taxon>Halobacteria</taxon>
        <taxon>Halobacteriales</taxon>
        <taxon>Haloferacaceae</taxon>
        <taxon>Halogeometricum</taxon>
    </lineage>
</organism>
<comment type="similarity">
    <text evidence="1">Belongs to the universal stress protein A family.</text>
</comment>
<accession>A0A1I6GPE8</accession>
<dbReference type="Gene3D" id="3.40.50.620">
    <property type="entry name" value="HUPs"/>
    <property type="match status" value="1"/>
</dbReference>
<dbReference type="InterPro" id="IPR006016">
    <property type="entry name" value="UspA"/>
</dbReference>
<evidence type="ECO:0000313" key="4">
    <source>
        <dbReference type="Proteomes" id="UP000198531"/>
    </source>
</evidence>
<feature type="domain" description="UspA" evidence="2">
    <location>
        <begin position="1"/>
        <end position="125"/>
    </location>
</feature>
<gene>
    <name evidence="3" type="ORF">SAMN04487947_1468</name>
</gene>
<dbReference type="PANTHER" id="PTHR46268">
    <property type="entry name" value="STRESS RESPONSE PROTEIN NHAX"/>
    <property type="match status" value="1"/>
</dbReference>
<sequence>MYETILVPSDGSPEAERAAGHAIELAGHFDATVHGLFVAESDDEPTERGERALDELRSRAEERSVAVETTVREGDPAAAVVDAVEDVGADLVVMGTHGRSGVERILIGSVAERVVRTSPVPVTTVGLNDDGQSVTTAERARQIAREQLEIAGHAEADVEAPSRQRSAWVVHARDGDTEFNVHINSASGRARLVQLS</sequence>
<evidence type="ECO:0000313" key="3">
    <source>
        <dbReference type="EMBL" id="SFR44038.1"/>
    </source>
</evidence>
<keyword evidence="4" id="KW-1185">Reference proteome</keyword>
<dbReference type="PANTHER" id="PTHR46268:SF6">
    <property type="entry name" value="UNIVERSAL STRESS PROTEIN UP12"/>
    <property type="match status" value="1"/>
</dbReference>
<protein>
    <submittedName>
        <fullName evidence="3">Nucleotide-binding universal stress protein, UspA family</fullName>
    </submittedName>
</protein>
<dbReference type="STRING" id="553469.SAMN04487947_1468"/>
<reference evidence="4" key="1">
    <citation type="submission" date="2016-10" db="EMBL/GenBank/DDBJ databases">
        <authorList>
            <person name="Varghese N."/>
            <person name="Submissions S."/>
        </authorList>
    </citation>
    <scope>NUCLEOTIDE SEQUENCE [LARGE SCALE GENOMIC DNA]</scope>
    <source>
        <strain evidence="4">CGMCC 1.7736</strain>
    </source>
</reference>